<dbReference type="EMBL" id="ML996693">
    <property type="protein sequence ID" value="KAF2401538.1"/>
    <property type="molecule type" value="Genomic_DNA"/>
</dbReference>
<evidence type="ECO:0000313" key="2">
    <source>
        <dbReference type="EMBL" id="KAF2401538.1"/>
    </source>
</evidence>
<accession>A0A6G1HZR6</accession>
<keyword evidence="3" id="KW-1185">Reference proteome</keyword>
<feature type="compositionally biased region" description="Low complexity" evidence="1">
    <location>
        <begin position="1"/>
        <end position="40"/>
    </location>
</feature>
<protein>
    <submittedName>
        <fullName evidence="2">Uncharacterized protein</fullName>
    </submittedName>
</protein>
<feature type="region of interest" description="Disordered" evidence="1">
    <location>
        <begin position="111"/>
        <end position="156"/>
    </location>
</feature>
<proteinExistence type="predicted"/>
<gene>
    <name evidence="2" type="ORF">EJ06DRAFT_537535</name>
</gene>
<dbReference type="OrthoDB" id="5294241at2759"/>
<feature type="region of interest" description="Disordered" evidence="1">
    <location>
        <begin position="1"/>
        <end position="49"/>
    </location>
</feature>
<evidence type="ECO:0000256" key="1">
    <source>
        <dbReference type="SAM" id="MobiDB-lite"/>
    </source>
</evidence>
<feature type="compositionally biased region" description="Basic residues" evidence="1">
    <location>
        <begin position="131"/>
        <end position="141"/>
    </location>
</feature>
<sequence>MDFTTSPPSSTSSTPTTSIGWPSPTSSLSSSPRSISSSQPHNLICAFPSWPTGPSLHRTPFTSSAPSAFISDADLFPDELLDESFAGPLLREAPAPPRAIPLAALPLAPLYAQAKPKKQRPAGQAQEPKQRRGSRKARRTSKPMTPISESPEAPSE</sequence>
<reference evidence="2" key="1">
    <citation type="journal article" date="2020" name="Stud. Mycol.">
        <title>101 Dothideomycetes genomes: a test case for predicting lifestyles and emergence of pathogens.</title>
        <authorList>
            <person name="Haridas S."/>
            <person name="Albert R."/>
            <person name="Binder M."/>
            <person name="Bloem J."/>
            <person name="Labutti K."/>
            <person name="Salamov A."/>
            <person name="Andreopoulos B."/>
            <person name="Baker S."/>
            <person name="Barry K."/>
            <person name="Bills G."/>
            <person name="Bluhm B."/>
            <person name="Cannon C."/>
            <person name="Castanera R."/>
            <person name="Culley D."/>
            <person name="Daum C."/>
            <person name="Ezra D."/>
            <person name="Gonzalez J."/>
            <person name="Henrissat B."/>
            <person name="Kuo A."/>
            <person name="Liang C."/>
            <person name="Lipzen A."/>
            <person name="Lutzoni F."/>
            <person name="Magnuson J."/>
            <person name="Mondo S."/>
            <person name="Nolan M."/>
            <person name="Ohm R."/>
            <person name="Pangilinan J."/>
            <person name="Park H.-J."/>
            <person name="Ramirez L."/>
            <person name="Alfaro M."/>
            <person name="Sun H."/>
            <person name="Tritt A."/>
            <person name="Yoshinaga Y."/>
            <person name="Zwiers L.-H."/>
            <person name="Turgeon B."/>
            <person name="Goodwin S."/>
            <person name="Spatafora J."/>
            <person name="Crous P."/>
            <person name="Grigoriev I."/>
        </authorList>
    </citation>
    <scope>NUCLEOTIDE SEQUENCE</scope>
    <source>
        <strain evidence="2">CBS 262.69</strain>
    </source>
</reference>
<evidence type="ECO:0000313" key="3">
    <source>
        <dbReference type="Proteomes" id="UP000799640"/>
    </source>
</evidence>
<organism evidence="2 3">
    <name type="scientific">Trichodelitschia bisporula</name>
    <dbReference type="NCBI Taxonomy" id="703511"/>
    <lineage>
        <taxon>Eukaryota</taxon>
        <taxon>Fungi</taxon>
        <taxon>Dikarya</taxon>
        <taxon>Ascomycota</taxon>
        <taxon>Pezizomycotina</taxon>
        <taxon>Dothideomycetes</taxon>
        <taxon>Dothideomycetes incertae sedis</taxon>
        <taxon>Phaeotrichales</taxon>
        <taxon>Phaeotrichaceae</taxon>
        <taxon>Trichodelitschia</taxon>
    </lineage>
</organism>
<dbReference type="Proteomes" id="UP000799640">
    <property type="component" value="Unassembled WGS sequence"/>
</dbReference>
<name>A0A6G1HZR6_9PEZI</name>
<dbReference type="AlphaFoldDB" id="A0A6G1HZR6"/>